<evidence type="ECO:0000256" key="3">
    <source>
        <dbReference type="ARBA" id="ARBA00023125"/>
    </source>
</evidence>
<comment type="caution">
    <text evidence="8">The sequence shown here is derived from an EMBL/GenBank/DDBJ whole genome shotgun (WGS) entry which is preliminary data.</text>
</comment>
<feature type="compositionally biased region" description="Basic and acidic residues" evidence="6">
    <location>
        <begin position="242"/>
        <end position="251"/>
    </location>
</feature>
<feature type="compositionally biased region" description="Low complexity" evidence="6">
    <location>
        <begin position="134"/>
        <end position="160"/>
    </location>
</feature>
<dbReference type="InterPro" id="IPR003657">
    <property type="entry name" value="WRKY_dom"/>
</dbReference>
<keyword evidence="4" id="KW-0804">Transcription</keyword>
<evidence type="ECO:0000256" key="5">
    <source>
        <dbReference type="ARBA" id="ARBA00023242"/>
    </source>
</evidence>
<dbReference type="GO" id="GO:0043565">
    <property type="term" value="F:sequence-specific DNA binding"/>
    <property type="evidence" value="ECO:0007669"/>
    <property type="project" value="InterPro"/>
</dbReference>
<gene>
    <name evidence="8" type="ORF">BCR42DRAFT_401198</name>
</gene>
<name>A0A1X2J3V4_9FUNG</name>
<feature type="region of interest" description="Disordered" evidence="6">
    <location>
        <begin position="88"/>
        <end position="165"/>
    </location>
</feature>
<organism evidence="8 9">
    <name type="scientific">Absidia repens</name>
    <dbReference type="NCBI Taxonomy" id="90262"/>
    <lineage>
        <taxon>Eukaryota</taxon>
        <taxon>Fungi</taxon>
        <taxon>Fungi incertae sedis</taxon>
        <taxon>Mucoromycota</taxon>
        <taxon>Mucoromycotina</taxon>
        <taxon>Mucoromycetes</taxon>
        <taxon>Mucorales</taxon>
        <taxon>Cunninghamellaceae</taxon>
        <taxon>Absidia</taxon>
    </lineage>
</organism>
<dbReference type="SMART" id="SM00774">
    <property type="entry name" value="WRKY"/>
    <property type="match status" value="1"/>
</dbReference>
<sequence length="385" mass="43245">MLTRNSHNSHCFIDSNTSMVPQTRSLKSSSPLQHHDTSSSTFTLENVVRQYAAQPELLELILSSKVEEDRRRAEEAKLKQKEIDYVLQQQQQQKDDDNKDANTNTISQRDRSSQNSYQYQPWNLPPISPPPSTLQPSLSPSSDCSLQQQQQQQQQQQRQRANSSIGWRSSAIILPPLTSSSTSSSSSASSSSSTLSPSLSAASFSPNLGSESSRFDATFNKQALPPSPKRNHSLSEVSSSDMNHKRMTMEHHHQHRRPQPPSAIISPPSPPPQTPVSPPVEKVSPKTATTTVTGLKRRRREMQAITTIIETKEFPYNDDYLWRNNGNTVHRKTGNKSIYYKCANSQQGCPVNKTCTLRQDTGEYLIKYRGTHLLDCSTIKRINDV</sequence>
<feature type="region of interest" description="Disordered" evidence="6">
    <location>
        <begin position="21"/>
        <end position="40"/>
    </location>
</feature>
<feature type="compositionally biased region" description="Pro residues" evidence="6">
    <location>
        <begin position="123"/>
        <end position="133"/>
    </location>
</feature>
<evidence type="ECO:0000259" key="7">
    <source>
        <dbReference type="PROSITE" id="PS50811"/>
    </source>
</evidence>
<keyword evidence="5" id="KW-0539">Nucleus</keyword>
<dbReference type="InterPro" id="IPR036576">
    <property type="entry name" value="WRKY_dom_sf"/>
</dbReference>
<dbReference type="Proteomes" id="UP000193560">
    <property type="component" value="Unassembled WGS sequence"/>
</dbReference>
<dbReference type="GO" id="GO:0005634">
    <property type="term" value="C:nucleus"/>
    <property type="evidence" value="ECO:0007669"/>
    <property type="project" value="UniProtKB-SubCell"/>
</dbReference>
<feature type="region of interest" description="Disordered" evidence="6">
    <location>
        <begin position="177"/>
        <end position="293"/>
    </location>
</feature>
<dbReference type="SUPFAM" id="SSF118290">
    <property type="entry name" value="WRKY DNA-binding domain"/>
    <property type="match status" value="1"/>
</dbReference>
<keyword evidence="2" id="KW-0805">Transcription regulation</keyword>
<dbReference type="Pfam" id="PF03106">
    <property type="entry name" value="WRKY"/>
    <property type="match status" value="1"/>
</dbReference>
<evidence type="ECO:0000256" key="4">
    <source>
        <dbReference type="ARBA" id="ARBA00023163"/>
    </source>
</evidence>
<feature type="compositionally biased region" description="Low complexity" evidence="6">
    <location>
        <begin position="177"/>
        <end position="203"/>
    </location>
</feature>
<dbReference type="Gene3D" id="2.20.25.80">
    <property type="entry name" value="WRKY domain"/>
    <property type="match status" value="1"/>
</dbReference>
<accession>A0A1X2J3V4</accession>
<dbReference type="GO" id="GO:0003700">
    <property type="term" value="F:DNA-binding transcription factor activity"/>
    <property type="evidence" value="ECO:0007669"/>
    <property type="project" value="InterPro"/>
</dbReference>
<feature type="compositionally biased region" description="Polar residues" evidence="6">
    <location>
        <begin position="101"/>
        <end position="121"/>
    </location>
</feature>
<evidence type="ECO:0000256" key="6">
    <source>
        <dbReference type="SAM" id="MobiDB-lite"/>
    </source>
</evidence>
<protein>
    <recommendedName>
        <fullName evidence="7">WRKY domain-containing protein</fullName>
    </recommendedName>
</protein>
<evidence type="ECO:0000313" key="9">
    <source>
        <dbReference type="Proteomes" id="UP000193560"/>
    </source>
</evidence>
<proteinExistence type="predicted"/>
<dbReference type="AlphaFoldDB" id="A0A1X2J3V4"/>
<keyword evidence="3" id="KW-0238">DNA-binding</keyword>
<dbReference type="OrthoDB" id="2362414at2759"/>
<keyword evidence="9" id="KW-1185">Reference proteome</keyword>
<dbReference type="EMBL" id="MCGE01000001">
    <property type="protein sequence ID" value="ORZ25914.1"/>
    <property type="molecule type" value="Genomic_DNA"/>
</dbReference>
<evidence type="ECO:0000313" key="8">
    <source>
        <dbReference type="EMBL" id="ORZ25914.1"/>
    </source>
</evidence>
<feature type="domain" description="WRKY" evidence="7">
    <location>
        <begin position="311"/>
        <end position="377"/>
    </location>
</feature>
<reference evidence="8 9" key="1">
    <citation type="submission" date="2016-07" db="EMBL/GenBank/DDBJ databases">
        <title>Pervasive Adenine N6-methylation of Active Genes in Fungi.</title>
        <authorList>
            <consortium name="DOE Joint Genome Institute"/>
            <person name="Mondo S.J."/>
            <person name="Dannebaum R.O."/>
            <person name="Kuo R.C."/>
            <person name="Labutti K."/>
            <person name="Haridas S."/>
            <person name="Kuo A."/>
            <person name="Salamov A."/>
            <person name="Ahrendt S.R."/>
            <person name="Lipzen A."/>
            <person name="Sullivan W."/>
            <person name="Andreopoulos W.B."/>
            <person name="Clum A."/>
            <person name="Lindquist E."/>
            <person name="Daum C."/>
            <person name="Ramamoorthy G.K."/>
            <person name="Gryganskyi A."/>
            <person name="Culley D."/>
            <person name="Magnuson J.K."/>
            <person name="James T.Y."/>
            <person name="O'Malley M.A."/>
            <person name="Stajich J.E."/>
            <person name="Spatafora J.W."/>
            <person name="Visel A."/>
            <person name="Grigoriev I.V."/>
        </authorList>
    </citation>
    <scope>NUCLEOTIDE SEQUENCE [LARGE SCALE GENOMIC DNA]</scope>
    <source>
        <strain evidence="8 9">NRRL 1336</strain>
    </source>
</reference>
<evidence type="ECO:0000256" key="2">
    <source>
        <dbReference type="ARBA" id="ARBA00023015"/>
    </source>
</evidence>
<feature type="compositionally biased region" description="Pro residues" evidence="6">
    <location>
        <begin position="267"/>
        <end position="278"/>
    </location>
</feature>
<evidence type="ECO:0000256" key="1">
    <source>
        <dbReference type="ARBA" id="ARBA00004123"/>
    </source>
</evidence>
<comment type="subcellular location">
    <subcellularLocation>
        <location evidence="1">Nucleus</location>
    </subcellularLocation>
</comment>
<dbReference type="PROSITE" id="PS50811">
    <property type="entry name" value="WRKY"/>
    <property type="match status" value="1"/>
</dbReference>